<accession>A0A7Y7IXQ0</accession>
<name>A0A7Y7IXQ0_9PROT</name>
<dbReference type="RefSeq" id="WP_176640724.1">
    <property type="nucleotide sequence ID" value="NZ_JABXXP010000333.1"/>
</dbReference>
<organism evidence="1 2">
    <name type="scientific">Nguyenibacter vanlangensis</name>
    <dbReference type="NCBI Taxonomy" id="1216886"/>
    <lineage>
        <taxon>Bacteria</taxon>
        <taxon>Pseudomonadati</taxon>
        <taxon>Pseudomonadota</taxon>
        <taxon>Alphaproteobacteria</taxon>
        <taxon>Acetobacterales</taxon>
        <taxon>Acetobacteraceae</taxon>
        <taxon>Nguyenibacter</taxon>
    </lineage>
</organism>
<dbReference type="Pfam" id="PF07302">
    <property type="entry name" value="AroM"/>
    <property type="match status" value="1"/>
</dbReference>
<sequence length="226" mass="24604">MPTKIAFVTIGQTPRDDLVPAILDLVHADVVATGFGVLDDLDDAGIAAMAPADTAPMLVSRLRCGREVHLDKALATRSLIALIHRIDRQEFDLIVPLCTGNFPELHALALRTPLIEPQRLMDRLATGLLSGLRTIALVVPNAAQAAMHTPYDGVETIRSWVSPYVPASQDPERYRRLDAALTGADLIVMHCVGFDEPMRAALHRRYGCPVLIPRRVIAAAIDLIAQ</sequence>
<evidence type="ECO:0000313" key="2">
    <source>
        <dbReference type="Proteomes" id="UP000534870"/>
    </source>
</evidence>
<dbReference type="Proteomes" id="UP000534870">
    <property type="component" value="Unassembled WGS sequence"/>
</dbReference>
<dbReference type="EMBL" id="JABXXP010000333">
    <property type="protein sequence ID" value="NVN12087.1"/>
    <property type="molecule type" value="Genomic_DNA"/>
</dbReference>
<dbReference type="InterPro" id="IPR010843">
    <property type="entry name" value="Uncharacterised_AroM"/>
</dbReference>
<protein>
    <submittedName>
        <fullName evidence="1">AroM family protein</fullName>
    </submittedName>
</protein>
<gene>
    <name evidence="1" type="ORF">HUK84_13320</name>
</gene>
<evidence type="ECO:0000313" key="1">
    <source>
        <dbReference type="EMBL" id="NVN12087.1"/>
    </source>
</evidence>
<reference evidence="1 2" key="1">
    <citation type="submission" date="2020-06" db="EMBL/GenBank/DDBJ databases">
        <title>Description of novel acetic acid bacteria.</title>
        <authorList>
            <person name="Sombolestani A."/>
        </authorList>
    </citation>
    <scope>NUCLEOTIDE SEQUENCE [LARGE SCALE GENOMIC DNA]</scope>
    <source>
        <strain evidence="1 2">LMG 31431</strain>
    </source>
</reference>
<dbReference type="AlphaFoldDB" id="A0A7Y7IXQ0"/>
<proteinExistence type="predicted"/>
<comment type="caution">
    <text evidence="1">The sequence shown here is derived from an EMBL/GenBank/DDBJ whole genome shotgun (WGS) entry which is preliminary data.</text>
</comment>